<feature type="domain" description="RWP-RK" evidence="8">
    <location>
        <begin position="148"/>
        <end position="230"/>
    </location>
</feature>
<keyword evidence="3 7" id="KW-0175">Coiled coil</keyword>
<evidence type="ECO:0000256" key="2">
    <source>
        <dbReference type="ARBA" id="ARBA00023015"/>
    </source>
</evidence>
<evidence type="ECO:0000259" key="8">
    <source>
        <dbReference type="PROSITE" id="PS51519"/>
    </source>
</evidence>
<keyword evidence="4" id="KW-0238">DNA-binding</keyword>
<evidence type="ECO:0000313" key="9">
    <source>
        <dbReference type="EMBL" id="EXB44693.1"/>
    </source>
</evidence>
<dbReference type="eggNOG" id="ENOG502QSPQ">
    <property type="taxonomic scope" value="Eukaryota"/>
</dbReference>
<dbReference type="PANTHER" id="PTHR46373:SF20">
    <property type="entry name" value="PROTEIN RKD1"/>
    <property type="match status" value="1"/>
</dbReference>
<dbReference type="STRING" id="981085.W9QYQ3"/>
<dbReference type="InterPro" id="IPR044607">
    <property type="entry name" value="RKD-like"/>
</dbReference>
<dbReference type="EMBL" id="KE343878">
    <property type="protein sequence ID" value="EXB44693.1"/>
    <property type="molecule type" value="Genomic_DNA"/>
</dbReference>
<dbReference type="Proteomes" id="UP000030645">
    <property type="component" value="Unassembled WGS sequence"/>
</dbReference>
<keyword evidence="10" id="KW-1185">Reference proteome</keyword>
<dbReference type="GO" id="GO:0003677">
    <property type="term" value="F:DNA binding"/>
    <property type="evidence" value="ECO:0007669"/>
    <property type="project" value="UniProtKB-KW"/>
</dbReference>
<name>W9QYQ3_9ROSA</name>
<keyword evidence="5" id="KW-0804">Transcription</keyword>
<keyword evidence="6" id="KW-0539">Nucleus</keyword>
<dbReference type="Pfam" id="PF02042">
    <property type="entry name" value="RWP-RK"/>
    <property type="match status" value="1"/>
</dbReference>
<dbReference type="InterPro" id="IPR003035">
    <property type="entry name" value="RWP-RK_dom"/>
</dbReference>
<organism evidence="9 10">
    <name type="scientific">Morus notabilis</name>
    <dbReference type="NCBI Taxonomy" id="981085"/>
    <lineage>
        <taxon>Eukaryota</taxon>
        <taxon>Viridiplantae</taxon>
        <taxon>Streptophyta</taxon>
        <taxon>Embryophyta</taxon>
        <taxon>Tracheophyta</taxon>
        <taxon>Spermatophyta</taxon>
        <taxon>Magnoliopsida</taxon>
        <taxon>eudicotyledons</taxon>
        <taxon>Gunneridae</taxon>
        <taxon>Pentapetalae</taxon>
        <taxon>rosids</taxon>
        <taxon>fabids</taxon>
        <taxon>Rosales</taxon>
        <taxon>Moraceae</taxon>
        <taxon>Moreae</taxon>
        <taxon>Morus</taxon>
    </lineage>
</organism>
<evidence type="ECO:0000256" key="3">
    <source>
        <dbReference type="ARBA" id="ARBA00023054"/>
    </source>
</evidence>
<gene>
    <name evidence="9" type="ORF">L484_015950</name>
</gene>
<proteinExistence type="predicted"/>
<evidence type="ECO:0000256" key="6">
    <source>
        <dbReference type="ARBA" id="ARBA00023242"/>
    </source>
</evidence>
<dbReference type="AlphaFoldDB" id="W9QYQ3"/>
<dbReference type="PANTHER" id="PTHR46373">
    <property type="entry name" value="PROTEIN RKD4"/>
    <property type="match status" value="1"/>
</dbReference>
<dbReference type="PROSITE" id="PS51519">
    <property type="entry name" value="RWP_RK"/>
    <property type="match status" value="1"/>
</dbReference>
<comment type="function">
    <text evidence="1">Putative transcription factor.</text>
</comment>
<evidence type="ECO:0000256" key="5">
    <source>
        <dbReference type="ARBA" id="ARBA00023163"/>
    </source>
</evidence>
<evidence type="ECO:0000256" key="1">
    <source>
        <dbReference type="ARBA" id="ARBA00004049"/>
    </source>
</evidence>
<sequence>METCWTMSNYEILAIDENPFMFPISQLPPFDFSGEYAGYYNNINLEYNWQNELPIQESFLLDAVPLMEYHSSTDHSFYGTMEPISTVIQDHEFFYGNGNGPALGVWDQDGRVGFGPEIHVQQKPINHNGETGKYLMTKEERKGVKRCRSSSEEKNSNSTSKMLSRELLSKYYYMPITQAAKELNVGLTLLKKRCRELGISRWPHRKLISLQTLINNVQELVKQEGVENESKLKNAIELLEREKKLVEEVPDIQLEDTTKRLRQACFKANYKKRKLRIMESHESDFNKGKSSPHQYHHHHETMFCSSSSSSAYQIITVDQEEEDDQEVIKSLLSEDSFSSGNLLMF</sequence>
<evidence type="ECO:0000256" key="7">
    <source>
        <dbReference type="SAM" id="Coils"/>
    </source>
</evidence>
<feature type="coiled-coil region" evidence="7">
    <location>
        <begin position="222"/>
        <end position="249"/>
    </location>
</feature>
<keyword evidence="2" id="KW-0805">Transcription regulation</keyword>
<reference evidence="10" key="1">
    <citation type="submission" date="2013-01" db="EMBL/GenBank/DDBJ databases">
        <title>Draft Genome Sequence of a Mulberry Tree, Morus notabilis C.K. Schneid.</title>
        <authorList>
            <person name="He N."/>
            <person name="Zhao S."/>
        </authorList>
    </citation>
    <scope>NUCLEOTIDE SEQUENCE</scope>
</reference>
<accession>W9QYQ3</accession>
<evidence type="ECO:0000313" key="10">
    <source>
        <dbReference type="Proteomes" id="UP000030645"/>
    </source>
</evidence>
<dbReference type="GO" id="GO:0003700">
    <property type="term" value="F:DNA-binding transcription factor activity"/>
    <property type="evidence" value="ECO:0007669"/>
    <property type="project" value="InterPro"/>
</dbReference>
<protein>
    <recommendedName>
        <fullName evidence="8">RWP-RK domain-containing protein</fullName>
    </recommendedName>
</protein>
<evidence type="ECO:0000256" key="4">
    <source>
        <dbReference type="ARBA" id="ARBA00023125"/>
    </source>
</evidence>